<evidence type="ECO:0000313" key="2">
    <source>
        <dbReference type="EMBL" id="GIF01026.1"/>
    </source>
</evidence>
<dbReference type="InterPro" id="IPR009081">
    <property type="entry name" value="PP-bd_ACP"/>
</dbReference>
<dbReference type="GO" id="GO:0043041">
    <property type="term" value="P:amino acid activation for nonribosomal peptide biosynthetic process"/>
    <property type="evidence" value="ECO:0007669"/>
    <property type="project" value="TreeGrafter"/>
</dbReference>
<dbReference type="RefSeq" id="WP_203789412.1">
    <property type="nucleotide sequence ID" value="NZ_BOMV01000097.1"/>
</dbReference>
<dbReference type="GO" id="GO:0005737">
    <property type="term" value="C:cytoplasm"/>
    <property type="evidence" value="ECO:0007669"/>
    <property type="project" value="TreeGrafter"/>
</dbReference>
<dbReference type="PANTHER" id="PTHR45527">
    <property type="entry name" value="NONRIBOSOMAL PEPTIDE SYNTHETASE"/>
    <property type="match status" value="1"/>
</dbReference>
<dbReference type="Proteomes" id="UP000636960">
    <property type="component" value="Unassembled WGS sequence"/>
</dbReference>
<dbReference type="PANTHER" id="PTHR45527:SF1">
    <property type="entry name" value="FATTY ACID SYNTHASE"/>
    <property type="match status" value="1"/>
</dbReference>
<protein>
    <recommendedName>
        <fullName evidence="1">Carrier domain-containing protein</fullName>
    </recommendedName>
</protein>
<sequence>MDVDRIVRNVWRTVLETDRAQDDDNFFALGGDSLSAMRLMEQVEAALAIEFPLRTLLTDGRLSALIAACVQLHAVR</sequence>
<dbReference type="GO" id="GO:0044550">
    <property type="term" value="P:secondary metabolite biosynthetic process"/>
    <property type="evidence" value="ECO:0007669"/>
    <property type="project" value="TreeGrafter"/>
</dbReference>
<dbReference type="AlphaFoldDB" id="A0A919K569"/>
<comment type="caution">
    <text evidence="2">The sequence shown here is derived from an EMBL/GenBank/DDBJ whole genome shotgun (WGS) entry which is preliminary data.</text>
</comment>
<accession>A0A919K569</accession>
<dbReference type="Gene3D" id="1.10.1200.10">
    <property type="entry name" value="ACP-like"/>
    <property type="match status" value="1"/>
</dbReference>
<dbReference type="PROSITE" id="PS50075">
    <property type="entry name" value="CARRIER"/>
    <property type="match status" value="1"/>
</dbReference>
<keyword evidence="3" id="KW-1185">Reference proteome</keyword>
<dbReference type="GO" id="GO:0031177">
    <property type="term" value="F:phosphopantetheine binding"/>
    <property type="evidence" value="ECO:0007669"/>
    <property type="project" value="TreeGrafter"/>
</dbReference>
<dbReference type="SUPFAM" id="SSF47336">
    <property type="entry name" value="ACP-like"/>
    <property type="match status" value="1"/>
</dbReference>
<proteinExistence type="predicted"/>
<name>A0A919K569_9ACTN</name>
<dbReference type="InterPro" id="IPR036736">
    <property type="entry name" value="ACP-like_sf"/>
</dbReference>
<evidence type="ECO:0000259" key="1">
    <source>
        <dbReference type="PROSITE" id="PS50075"/>
    </source>
</evidence>
<dbReference type="Pfam" id="PF00550">
    <property type="entry name" value="PP-binding"/>
    <property type="match status" value="1"/>
</dbReference>
<reference evidence="2" key="1">
    <citation type="submission" date="2021-01" db="EMBL/GenBank/DDBJ databases">
        <title>Whole genome shotgun sequence of Actinoplanes rishiriensis NBRC 108556.</title>
        <authorList>
            <person name="Komaki H."/>
            <person name="Tamura T."/>
        </authorList>
    </citation>
    <scope>NUCLEOTIDE SEQUENCE</scope>
    <source>
        <strain evidence="2">NBRC 108556</strain>
    </source>
</reference>
<gene>
    <name evidence="2" type="ORF">Ari01nite_84900</name>
</gene>
<dbReference type="EMBL" id="BOMV01000097">
    <property type="protein sequence ID" value="GIF01026.1"/>
    <property type="molecule type" value="Genomic_DNA"/>
</dbReference>
<organism evidence="2 3">
    <name type="scientific">Paractinoplanes rishiriensis</name>
    <dbReference type="NCBI Taxonomy" id="1050105"/>
    <lineage>
        <taxon>Bacteria</taxon>
        <taxon>Bacillati</taxon>
        <taxon>Actinomycetota</taxon>
        <taxon>Actinomycetes</taxon>
        <taxon>Micromonosporales</taxon>
        <taxon>Micromonosporaceae</taxon>
        <taxon>Paractinoplanes</taxon>
    </lineage>
</organism>
<evidence type="ECO:0000313" key="3">
    <source>
        <dbReference type="Proteomes" id="UP000636960"/>
    </source>
</evidence>
<feature type="domain" description="Carrier" evidence="1">
    <location>
        <begin position="1"/>
        <end position="73"/>
    </location>
</feature>